<evidence type="ECO:0000256" key="2">
    <source>
        <dbReference type="ARBA" id="ARBA00022729"/>
    </source>
</evidence>
<dbReference type="Proteomes" id="UP000462621">
    <property type="component" value="Unassembled WGS sequence"/>
</dbReference>
<evidence type="ECO:0000259" key="4">
    <source>
        <dbReference type="SMART" id="SM00062"/>
    </source>
</evidence>
<dbReference type="AlphaFoldDB" id="A0A7X4RWA7"/>
<keyword evidence="3" id="KW-1133">Transmembrane helix</keyword>
<proteinExistence type="inferred from homology"/>
<comment type="caution">
    <text evidence="5">The sequence shown here is derived from an EMBL/GenBank/DDBJ whole genome shotgun (WGS) entry which is preliminary data.</text>
</comment>
<evidence type="ECO:0000256" key="3">
    <source>
        <dbReference type="SAM" id="Phobius"/>
    </source>
</evidence>
<evidence type="ECO:0000313" key="6">
    <source>
        <dbReference type="Proteomes" id="UP000462621"/>
    </source>
</evidence>
<organism evidence="5 6">
    <name type="scientific">Vibrio eleionomae</name>
    <dbReference type="NCBI Taxonomy" id="2653505"/>
    <lineage>
        <taxon>Bacteria</taxon>
        <taxon>Pseudomonadati</taxon>
        <taxon>Pseudomonadota</taxon>
        <taxon>Gammaproteobacteria</taxon>
        <taxon>Vibrionales</taxon>
        <taxon>Vibrionaceae</taxon>
        <taxon>Vibrio</taxon>
    </lineage>
</organism>
<feature type="transmembrane region" description="Helical" evidence="3">
    <location>
        <begin position="28"/>
        <end position="46"/>
    </location>
</feature>
<evidence type="ECO:0000256" key="1">
    <source>
        <dbReference type="ARBA" id="ARBA00010333"/>
    </source>
</evidence>
<comment type="similarity">
    <text evidence="1">Belongs to the bacterial solute-binding protein 3 family.</text>
</comment>
<evidence type="ECO:0000313" key="5">
    <source>
        <dbReference type="EMBL" id="MZI95185.1"/>
    </source>
</evidence>
<dbReference type="PANTHER" id="PTHR35936:SF25">
    <property type="entry name" value="ABC TRANSPORTER SUBSTRATE-BINDING PROTEIN"/>
    <property type="match status" value="1"/>
</dbReference>
<dbReference type="PANTHER" id="PTHR35936">
    <property type="entry name" value="MEMBRANE-BOUND LYTIC MUREIN TRANSGLYCOSYLASE F"/>
    <property type="match status" value="1"/>
</dbReference>
<keyword evidence="6" id="KW-1185">Reference proteome</keyword>
<dbReference type="EMBL" id="WEKT01000047">
    <property type="protein sequence ID" value="MZI95185.1"/>
    <property type="molecule type" value="Genomic_DNA"/>
</dbReference>
<dbReference type="SMART" id="SM00062">
    <property type="entry name" value="PBPb"/>
    <property type="match status" value="1"/>
</dbReference>
<gene>
    <name evidence="5" type="ORF">F9817_18560</name>
</gene>
<name>A0A7X4RWA7_9VIBR</name>
<protein>
    <submittedName>
        <fullName evidence="5">Transporter substrate-binding domain-containing protein</fullName>
    </submittedName>
</protein>
<reference evidence="5 6" key="1">
    <citation type="submission" date="2019-10" db="EMBL/GenBank/DDBJ databases">
        <title>Vibrio sp. nov. isolated from a shrimp pond.</title>
        <authorList>
            <person name="Gomez-Gil B."/>
            <person name="Enciso-Ibarra J."/>
            <person name="Enciso-Ibarra K."/>
            <person name="Bolan-Mejia C."/>
        </authorList>
    </citation>
    <scope>NUCLEOTIDE SEQUENCE [LARGE SCALE GENOMIC DNA]</scope>
    <source>
        <strain evidence="5 6">CAIM 722</strain>
    </source>
</reference>
<dbReference type="Gene3D" id="3.40.190.10">
    <property type="entry name" value="Periplasmic binding protein-like II"/>
    <property type="match status" value="2"/>
</dbReference>
<dbReference type="InterPro" id="IPR001638">
    <property type="entry name" value="Solute-binding_3/MltF_N"/>
</dbReference>
<keyword evidence="2" id="KW-0732">Signal</keyword>
<dbReference type="SUPFAM" id="SSF53850">
    <property type="entry name" value="Periplasmic binding protein-like II"/>
    <property type="match status" value="1"/>
</dbReference>
<sequence length="274" mass="31382">MRTDYAISTIYNYTLLQKRHVGLSVRKLVYFLLVITHSFFSLSAFSQQLTAVVGLQNGWPPYVIDAERPTGLSVQIVSRAFALSGYYLDLRITPWSRALKEVQRGADAVLIAAWYSEEREQSMIFSDPYLFNEISFITLRKNPVDWGTYQDLVGKSVGIIRNYAYDADFMSTDKVKKIPAADLVTNIRKLQTERIDLIIEEYRVALWTMRQHNIPTNIFQKVYPNVSYNGLYVAAGKLNPNAQKYITAFNAGLKQLIDSGELQHLIEQFDEVTN</sequence>
<dbReference type="Pfam" id="PF00497">
    <property type="entry name" value="SBP_bac_3"/>
    <property type="match status" value="1"/>
</dbReference>
<keyword evidence="3" id="KW-0472">Membrane</keyword>
<feature type="domain" description="Solute-binding protein family 3/N-terminal" evidence="4">
    <location>
        <begin position="50"/>
        <end position="272"/>
    </location>
</feature>
<keyword evidence="3" id="KW-0812">Transmembrane</keyword>
<accession>A0A7X4RWA7</accession>